<feature type="compositionally biased region" description="Polar residues" evidence="1">
    <location>
        <begin position="11"/>
        <end position="20"/>
    </location>
</feature>
<gene>
    <name evidence="2" type="ORF">HPP92_022106</name>
</gene>
<protein>
    <submittedName>
        <fullName evidence="2">Uncharacterized protein</fullName>
    </submittedName>
</protein>
<dbReference type="Proteomes" id="UP000636800">
    <property type="component" value="Chromosome 12"/>
</dbReference>
<proteinExistence type="predicted"/>
<comment type="caution">
    <text evidence="2">The sequence shown here is derived from an EMBL/GenBank/DDBJ whole genome shotgun (WGS) entry which is preliminary data.</text>
</comment>
<dbReference type="EMBL" id="JADCNL010000012">
    <property type="protein sequence ID" value="KAG0456949.1"/>
    <property type="molecule type" value="Genomic_DNA"/>
</dbReference>
<keyword evidence="3" id="KW-1185">Reference proteome</keyword>
<reference evidence="2 3" key="1">
    <citation type="journal article" date="2020" name="Nat. Food">
        <title>A phased Vanilla planifolia genome enables genetic improvement of flavour and production.</title>
        <authorList>
            <person name="Hasing T."/>
            <person name="Tang H."/>
            <person name="Brym M."/>
            <person name="Khazi F."/>
            <person name="Huang T."/>
            <person name="Chambers A.H."/>
        </authorList>
    </citation>
    <scope>NUCLEOTIDE SEQUENCE [LARGE SCALE GENOMIC DNA]</scope>
    <source>
        <tissue evidence="2">Leaf</tissue>
    </source>
</reference>
<evidence type="ECO:0000256" key="1">
    <source>
        <dbReference type="SAM" id="MobiDB-lite"/>
    </source>
</evidence>
<accession>A0A835PP18</accession>
<feature type="region of interest" description="Disordered" evidence="1">
    <location>
        <begin position="1"/>
        <end position="27"/>
    </location>
</feature>
<name>A0A835PP18_VANPL</name>
<organism evidence="2 3">
    <name type="scientific">Vanilla planifolia</name>
    <name type="common">Vanilla</name>
    <dbReference type="NCBI Taxonomy" id="51239"/>
    <lineage>
        <taxon>Eukaryota</taxon>
        <taxon>Viridiplantae</taxon>
        <taxon>Streptophyta</taxon>
        <taxon>Embryophyta</taxon>
        <taxon>Tracheophyta</taxon>
        <taxon>Spermatophyta</taxon>
        <taxon>Magnoliopsida</taxon>
        <taxon>Liliopsida</taxon>
        <taxon>Asparagales</taxon>
        <taxon>Orchidaceae</taxon>
        <taxon>Vanilloideae</taxon>
        <taxon>Vanilleae</taxon>
        <taxon>Vanilla</taxon>
    </lineage>
</organism>
<dbReference type="AlphaFoldDB" id="A0A835PP18"/>
<sequence length="187" mass="21318">MVNVEFFQRSDLPSQDSESASALPFSFPSEPPDIRNWFSSYKYDSQESEIFHDLEGERKVRFVDDLTKEDSIPSQSFPAFEFWLLFTNSFSAHFLSRIRIQPTPMAPNPNVTRIVSKGCATKSFSYSSSLFCWPLMNNSFHGLSGFGIFWFTPILEMNNTKCVTDKIGLSASSPSLLPSKWKRLQIA</sequence>
<evidence type="ECO:0000313" key="2">
    <source>
        <dbReference type="EMBL" id="KAG0456949.1"/>
    </source>
</evidence>
<evidence type="ECO:0000313" key="3">
    <source>
        <dbReference type="Proteomes" id="UP000636800"/>
    </source>
</evidence>